<feature type="compositionally biased region" description="Low complexity" evidence="3">
    <location>
        <begin position="7"/>
        <end position="21"/>
    </location>
</feature>
<proteinExistence type="predicted"/>
<evidence type="ECO:0000256" key="1">
    <source>
        <dbReference type="ARBA" id="ARBA00004613"/>
    </source>
</evidence>
<dbReference type="EMBL" id="CP120372">
    <property type="protein sequence ID" value="WEX85426.1"/>
    <property type="molecule type" value="Genomic_DNA"/>
</dbReference>
<comment type="subcellular location">
    <subcellularLocation>
        <location evidence="1">Secreted</location>
    </subcellularLocation>
</comment>
<dbReference type="PANTHER" id="PTHR38340:SF1">
    <property type="entry name" value="S-LAYER PROTEIN"/>
    <property type="match status" value="1"/>
</dbReference>
<dbReference type="InterPro" id="IPR018511">
    <property type="entry name" value="Hemolysin-typ_Ca-bd_CS"/>
</dbReference>
<organism evidence="4 5">
    <name type="scientific">Sinorhizobium numidicum</name>
    <dbReference type="NCBI Taxonomy" id="680248"/>
    <lineage>
        <taxon>Bacteria</taxon>
        <taxon>Pseudomonadati</taxon>
        <taxon>Pseudomonadota</taxon>
        <taxon>Alphaproteobacteria</taxon>
        <taxon>Hyphomicrobiales</taxon>
        <taxon>Rhizobiaceae</taxon>
        <taxon>Sinorhizobium/Ensifer group</taxon>
        <taxon>Sinorhizobium</taxon>
    </lineage>
</organism>
<dbReference type="RefSeq" id="WP_280736336.1">
    <property type="nucleotide sequence ID" value="NZ_CP120369.1"/>
</dbReference>
<evidence type="ECO:0000313" key="4">
    <source>
        <dbReference type="EMBL" id="WEX85426.1"/>
    </source>
</evidence>
<accession>A0ABY8D3G9</accession>
<dbReference type="InterPro" id="IPR001343">
    <property type="entry name" value="Hemolysn_Ca-bd"/>
</dbReference>
<dbReference type="InterPro" id="IPR050557">
    <property type="entry name" value="RTX_toxin/Mannuronan_C5-epim"/>
</dbReference>
<dbReference type="Pfam" id="PF00353">
    <property type="entry name" value="HemolysinCabind"/>
    <property type="match status" value="12"/>
</dbReference>
<keyword evidence="5" id="KW-1185">Reference proteome</keyword>
<sequence length="1004" mass="97951">MARISKSRGSSTVSSNTASPSINAPSSNVGPVAQQSFTSLATTSALVSSPAYTLVQLTNSGNTYTHAADGSFRIEGLDGNDDITLAATSTGNDYLDGGAGNDKLNAAGTDDFLDGGAGIDTLNGNAGNDVLRGGAGADMLNGGAGIDTADYSISVLAVTVSLPSDPSRTSRGYGGDAAGDTLSSIENLTGSAGNDLLTGNRLDNQLVGNAGEDILRGMDGNDLLVGDGIVDVDMDGLPDDENMDGIPDGVDEDEVGADDVLDGGFGNDRLYGGGGNDTLIGGFGNDVLHGGYGVDLLNAGDGDDVLDGGAGNDTLLASLGNDTLRGAAGDDFLNASIGNDILEGGDGNDELLAGSGDDILNGGAGDDVLNGGGGDGDPLNGGDILNGGDGDDMMLTGTEADQMDGGAGNDTVSYAAGGAVGINLGTGVVSGAAAGDVLVNIENIMASSQDDILVGDGNNNTFTGGAGADQIVGQGGLDTSDYSTSAVGVTINLNTTVLDPLAIGTGTGGDAEGDTFQLIERIIGSAFVDTLNGGELNDTFMGGGGADFINGGLGTDTSEYSSSAAGVSITLDDTGAALGVGGDAEGDILTSIENLIGSGADDILTGNALTNRIDGGAGSDFIRGGANTGTEFLIGGEGIDTADYSTSGAAVIARLSDSQTSGALSSGGDAQNDVLVTMENIIGSVFDDQLIGASVANRLDGGAGNDVLIGGAGADVLIGGAGTDTAFYQTSGAGVTIVLDNTGAALGNGGDAQGDQLSTIENLIGSNFDDLLVGNASVNRLDGGGGNDTFRSGAGGSSAGGITEIIIGGAGIDTIDYSASTGGVLARLFSGTSGGLSQGGEADGDLLLQTENVIGSNFSDQLFGSTAANKLVSGSGNDQMRGGSGADILSATGTGAKTLFGDGIADGGLAGQDTYRILGGTGNVIADYQTGEDLFLNSLNATGGIALTAISIGGVATWAGRFTGTTHQTYVALGAQSSVSQAQAGAALNTLIANDLFIDPALIA</sequence>
<dbReference type="PANTHER" id="PTHR38340">
    <property type="entry name" value="S-LAYER PROTEIN"/>
    <property type="match status" value="1"/>
</dbReference>
<protein>
    <submittedName>
        <fullName evidence="4">Calcium-binding protein</fullName>
    </submittedName>
</protein>
<dbReference type="PROSITE" id="PS00330">
    <property type="entry name" value="HEMOLYSIN_CALCIUM"/>
    <property type="match status" value="6"/>
</dbReference>
<dbReference type="Gene3D" id="2.150.10.10">
    <property type="entry name" value="Serralysin-like metalloprotease, C-terminal"/>
    <property type="match status" value="9"/>
</dbReference>
<feature type="region of interest" description="Disordered" evidence="3">
    <location>
        <begin position="1"/>
        <end position="30"/>
    </location>
</feature>
<keyword evidence="2" id="KW-0964">Secreted</keyword>
<dbReference type="InterPro" id="IPR011049">
    <property type="entry name" value="Serralysin-like_metalloprot_C"/>
</dbReference>
<evidence type="ECO:0000256" key="3">
    <source>
        <dbReference type="SAM" id="MobiDB-lite"/>
    </source>
</evidence>
<geneLocation type="plasmid" evidence="4 5">
    <name>unnamed</name>
</geneLocation>
<evidence type="ECO:0000313" key="5">
    <source>
        <dbReference type="Proteomes" id="UP001235547"/>
    </source>
</evidence>
<gene>
    <name evidence="4" type="ORF">PYH38_006393</name>
</gene>
<dbReference type="PRINTS" id="PR00313">
    <property type="entry name" value="CABNDNGRPT"/>
</dbReference>
<dbReference type="Proteomes" id="UP001235547">
    <property type="component" value="Plasmid unnamed"/>
</dbReference>
<reference evidence="4 5" key="1">
    <citation type="submission" date="2023-03" db="EMBL/GenBank/DDBJ databases">
        <authorList>
            <person name="Kaur S."/>
            <person name="Espinosa-Saiz D."/>
            <person name="Velazquez E."/>
            <person name="Menendez E."/>
            <person name="diCenzo G.C."/>
        </authorList>
    </citation>
    <scope>NUCLEOTIDE SEQUENCE [LARGE SCALE GENOMIC DNA]</scope>
    <source>
        <strain evidence="4 5">LMG 27395</strain>
        <plasmid evidence="4 5">unnamed</plasmid>
    </source>
</reference>
<evidence type="ECO:0000256" key="2">
    <source>
        <dbReference type="ARBA" id="ARBA00022525"/>
    </source>
</evidence>
<name>A0ABY8D3G9_9HYPH</name>
<dbReference type="SUPFAM" id="SSF51120">
    <property type="entry name" value="beta-Roll"/>
    <property type="match status" value="7"/>
</dbReference>
<keyword evidence="4" id="KW-0614">Plasmid</keyword>